<dbReference type="Pfam" id="PF14333">
    <property type="entry name" value="DUF4389"/>
    <property type="match status" value="2"/>
</dbReference>
<proteinExistence type="predicted"/>
<evidence type="ECO:0000313" key="4">
    <source>
        <dbReference type="Proteomes" id="UP001163293"/>
    </source>
</evidence>
<keyword evidence="2" id="KW-1133">Transmembrane helix</keyword>
<keyword evidence="2" id="KW-0812">Transmembrane</keyword>
<accession>A0AAX3EN75</accession>
<dbReference type="EMBL" id="CP101185">
    <property type="protein sequence ID" value="UYV99416.1"/>
    <property type="molecule type" value="Genomic_DNA"/>
</dbReference>
<feature type="compositionally biased region" description="Pro residues" evidence="1">
    <location>
        <begin position="251"/>
        <end position="263"/>
    </location>
</feature>
<evidence type="ECO:0000256" key="1">
    <source>
        <dbReference type="SAM" id="MobiDB-lite"/>
    </source>
</evidence>
<sequence length="519" mass="55473">MKRPGAIVMLSVGIVLSLIGFALASAGAAAAWLGAAQRDGGYFTSRTERFTVPSFALVSPHLDAVGEGTPERLPFDVGTLRLRATAADPEKSIFIGIAPQEDVDRYLSGVHYTELEEVKFNPFRPAYRDISGLSSPAPASSQDIWVASASGQGLQELTWKVAPGTWTVVVMNTDAAQGVSADLQAGFRSELIRPAATGLLVAGGLALVVGLPLLVIGAVGLGRRGTPGAPPPVGVPGRGPAPARSESPAPGGSPPPSGSPPAPNWDQAQPVRLTGHVDAGLSRGLWLVKWLLAIPHFFVLFFLWFAFAVTTVVAWFAILFTGRYPQSLFHFNVGVLRWTWRVAFYAYAAGGTDKYPPFTLEQADYPATLDVQYPQRLSRGLVLVKSWLLLIPHWLVIGAVTGSATWAWRTQDGPAGVVTERGGGLSLLALLVLIALVILLFSGRYPRPLFAFIMGINRWSYRVVVYGALMRDEYPPFRLDQGPDEPDPAVPRDMDPRPAGHQGPPAGRPGRPDGGGDRG</sequence>
<dbReference type="InterPro" id="IPR025498">
    <property type="entry name" value="DUF4389"/>
</dbReference>
<gene>
    <name evidence="3" type="ORF">NL394_09545</name>
</gene>
<feature type="transmembrane region" description="Helical" evidence="2">
    <location>
        <begin position="6"/>
        <end position="33"/>
    </location>
</feature>
<evidence type="ECO:0000256" key="2">
    <source>
        <dbReference type="SAM" id="Phobius"/>
    </source>
</evidence>
<feature type="transmembrane region" description="Helical" evidence="2">
    <location>
        <begin position="387"/>
        <end position="408"/>
    </location>
</feature>
<feature type="transmembrane region" description="Helical" evidence="2">
    <location>
        <begin position="198"/>
        <end position="221"/>
    </location>
</feature>
<dbReference type="RefSeq" id="WP_069696453.1">
    <property type="nucleotide sequence ID" value="NZ_CP101180.1"/>
</dbReference>
<feature type="region of interest" description="Disordered" evidence="1">
    <location>
        <begin position="227"/>
        <end position="268"/>
    </location>
</feature>
<keyword evidence="4" id="KW-1185">Reference proteome</keyword>
<name>A0AAX3EN75_PAEUR</name>
<feature type="compositionally biased region" description="Low complexity" evidence="1">
    <location>
        <begin position="238"/>
        <end position="250"/>
    </location>
</feature>
<dbReference type="AlphaFoldDB" id="A0AAX3EN75"/>
<evidence type="ECO:0000313" key="3">
    <source>
        <dbReference type="EMBL" id="UYV99416.1"/>
    </source>
</evidence>
<keyword evidence="2" id="KW-0472">Membrane</keyword>
<feature type="transmembrane region" description="Helical" evidence="2">
    <location>
        <begin position="423"/>
        <end position="442"/>
    </location>
</feature>
<reference evidence="3" key="1">
    <citation type="submission" date="2022-07" db="EMBL/GenBank/DDBJ databases">
        <authorList>
            <person name="Wu T."/>
        </authorList>
    </citation>
    <scope>NUCLEOTIDE SEQUENCE</scope>
    <source>
        <strain evidence="3">SD-1</strain>
    </source>
</reference>
<organism evidence="3 4">
    <name type="scientific">Paenarthrobacter ureafaciens</name>
    <dbReference type="NCBI Taxonomy" id="37931"/>
    <lineage>
        <taxon>Bacteria</taxon>
        <taxon>Bacillati</taxon>
        <taxon>Actinomycetota</taxon>
        <taxon>Actinomycetes</taxon>
        <taxon>Micrococcales</taxon>
        <taxon>Micrococcaceae</taxon>
        <taxon>Paenarthrobacter</taxon>
    </lineage>
</organism>
<feature type="compositionally biased region" description="Basic and acidic residues" evidence="1">
    <location>
        <begin position="510"/>
        <end position="519"/>
    </location>
</feature>
<feature type="compositionally biased region" description="Low complexity" evidence="1">
    <location>
        <begin position="499"/>
        <end position="509"/>
    </location>
</feature>
<dbReference type="Proteomes" id="UP001163293">
    <property type="component" value="Chromosome"/>
</dbReference>
<feature type="transmembrane region" description="Helical" evidence="2">
    <location>
        <begin position="290"/>
        <end position="320"/>
    </location>
</feature>
<feature type="region of interest" description="Disordered" evidence="1">
    <location>
        <begin position="477"/>
        <end position="519"/>
    </location>
</feature>
<protein>
    <submittedName>
        <fullName evidence="3">DUF4389 domain-containing protein</fullName>
    </submittedName>
</protein>